<evidence type="ECO:0008006" key="5">
    <source>
        <dbReference type="Google" id="ProtNLM"/>
    </source>
</evidence>
<feature type="transmembrane region" description="Helical" evidence="1">
    <location>
        <begin position="29"/>
        <end position="48"/>
    </location>
</feature>
<keyword evidence="1" id="KW-0812">Transmembrane</keyword>
<organism evidence="4">
    <name type="scientific">Caldithrix abyssi</name>
    <dbReference type="NCBI Taxonomy" id="187145"/>
    <lineage>
        <taxon>Bacteria</taxon>
        <taxon>Pseudomonadati</taxon>
        <taxon>Calditrichota</taxon>
        <taxon>Calditrichia</taxon>
        <taxon>Calditrichales</taxon>
        <taxon>Calditrichaceae</taxon>
        <taxon>Caldithrix</taxon>
    </lineage>
</organism>
<feature type="domain" description="LiaF transmembrane" evidence="3">
    <location>
        <begin position="34"/>
        <end position="128"/>
    </location>
</feature>
<evidence type="ECO:0000256" key="1">
    <source>
        <dbReference type="SAM" id="Phobius"/>
    </source>
</evidence>
<sequence>MDFREKDMVQDNYHKSYENRHETSARTLFDTRAIIGLFIILAGVIYLLRNLGIDLGLNVWEWWPLILILIGLGQVLQPQESRQTGAGIFLLILGSAFLLNNLDIIDFNFRMIWPLILIFIGYSILRKNAWPGRRIDPSSDYINLAFIVGGGDHRFNTQDLKGGKITAIMGGGTIDLTRADFKGDEIALDVFAMWGGIEIRVPESWQVNMTGVPILGSMDNKTIHSADRVPNADFSSKPKRLIIRGTAIMGGVEAKN</sequence>
<evidence type="ECO:0000259" key="3">
    <source>
        <dbReference type="Pfam" id="PF22570"/>
    </source>
</evidence>
<dbReference type="InterPro" id="IPR024425">
    <property type="entry name" value="LiaF-like_C"/>
</dbReference>
<keyword evidence="1" id="KW-0472">Membrane</keyword>
<dbReference type="PANTHER" id="PTHR40763:SF5">
    <property type="entry name" value="MEMBRANE PROTEIN"/>
    <property type="match status" value="1"/>
</dbReference>
<feature type="transmembrane region" description="Helical" evidence="1">
    <location>
        <begin position="60"/>
        <end position="77"/>
    </location>
</feature>
<dbReference type="AlphaFoldDB" id="A0A7V4WV24"/>
<evidence type="ECO:0000259" key="2">
    <source>
        <dbReference type="Pfam" id="PF09922"/>
    </source>
</evidence>
<proteinExistence type="predicted"/>
<gene>
    <name evidence="4" type="ORF">ENK44_07155</name>
</gene>
<dbReference type="PANTHER" id="PTHR40763">
    <property type="entry name" value="MEMBRANE PROTEIN-RELATED"/>
    <property type="match status" value="1"/>
</dbReference>
<feature type="transmembrane region" description="Helical" evidence="1">
    <location>
        <begin position="84"/>
        <end position="101"/>
    </location>
</feature>
<dbReference type="Pfam" id="PF22570">
    <property type="entry name" value="LiaF-TM"/>
    <property type="match status" value="1"/>
</dbReference>
<accession>A0A7V4WV24</accession>
<feature type="domain" description="Cell wall-active antibiotics response LiaF-like C-terminal" evidence="2">
    <location>
        <begin position="155"/>
        <end position="253"/>
    </location>
</feature>
<evidence type="ECO:0000313" key="4">
    <source>
        <dbReference type="EMBL" id="HGY55458.1"/>
    </source>
</evidence>
<name>A0A7V4WV24_CALAY</name>
<dbReference type="InterPro" id="IPR054331">
    <property type="entry name" value="LiaF_TM"/>
</dbReference>
<feature type="transmembrane region" description="Helical" evidence="1">
    <location>
        <begin position="107"/>
        <end position="125"/>
    </location>
</feature>
<protein>
    <recommendedName>
        <fullName evidence="5">DUF5668 domain-containing protein</fullName>
    </recommendedName>
</protein>
<dbReference type="Proteomes" id="UP000885779">
    <property type="component" value="Unassembled WGS sequence"/>
</dbReference>
<dbReference type="Pfam" id="PF09922">
    <property type="entry name" value="LiaF-like_C"/>
    <property type="match status" value="1"/>
</dbReference>
<dbReference type="EMBL" id="DRQG01000067">
    <property type="protein sequence ID" value="HGY55458.1"/>
    <property type="molecule type" value="Genomic_DNA"/>
</dbReference>
<keyword evidence="1" id="KW-1133">Transmembrane helix</keyword>
<reference evidence="4" key="1">
    <citation type="journal article" date="2020" name="mSystems">
        <title>Genome- and Community-Level Interaction Insights into Carbon Utilization and Element Cycling Functions of Hydrothermarchaeota in Hydrothermal Sediment.</title>
        <authorList>
            <person name="Zhou Z."/>
            <person name="Liu Y."/>
            <person name="Xu W."/>
            <person name="Pan J."/>
            <person name="Luo Z.H."/>
            <person name="Li M."/>
        </authorList>
    </citation>
    <scope>NUCLEOTIDE SEQUENCE [LARGE SCALE GENOMIC DNA]</scope>
    <source>
        <strain evidence="4">HyVt-577</strain>
    </source>
</reference>
<comment type="caution">
    <text evidence="4">The sequence shown here is derived from an EMBL/GenBank/DDBJ whole genome shotgun (WGS) entry which is preliminary data.</text>
</comment>